<feature type="compositionally biased region" description="Pro residues" evidence="1">
    <location>
        <begin position="485"/>
        <end position="507"/>
    </location>
</feature>
<evidence type="ECO:0000313" key="2">
    <source>
        <dbReference type="EMBL" id="TFK56586.1"/>
    </source>
</evidence>
<feature type="region of interest" description="Disordered" evidence="1">
    <location>
        <begin position="1"/>
        <end position="276"/>
    </location>
</feature>
<feature type="compositionally biased region" description="Polar residues" evidence="1">
    <location>
        <begin position="554"/>
        <end position="563"/>
    </location>
</feature>
<feature type="compositionally biased region" description="Acidic residues" evidence="1">
    <location>
        <begin position="29"/>
        <end position="45"/>
    </location>
</feature>
<feature type="compositionally biased region" description="Basic and acidic residues" evidence="1">
    <location>
        <begin position="99"/>
        <end position="115"/>
    </location>
</feature>
<feature type="compositionally biased region" description="Basic residues" evidence="1">
    <location>
        <begin position="684"/>
        <end position="693"/>
    </location>
</feature>
<evidence type="ECO:0000313" key="3">
    <source>
        <dbReference type="Proteomes" id="UP000305948"/>
    </source>
</evidence>
<feature type="compositionally biased region" description="Pro residues" evidence="1">
    <location>
        <begin position="516"/>
        <end position="537"/>
    </location>
</feature>
<feature type="compositionally biased region" description="Polar residues" evidence="1">
    <location>
        <begin position="173"/>
        <end position="191"/>
    </location>
</feature>
<proteinExistence type="predicted"/>
<sequence length="693" mass="75118">MAPGGPSPQSRYEVWSPNLHGSNRPDSTGIDDEDLYDAIYPEDDPVQAGPSASQPSGSSMSTAHSSTTPPSRDFPSLLRASNDPAFSPDPYSNPYYSSGHKEKAKADKKSAEKKRGVGPHVTNEDPDDRMEDGDMVGLDPPPAYSPSASTSSTTPSMTSTSSLALSEPYSVITPPQSQSRLSVVTDSTSSDLARLTISPHADHRHASAPELHQPVERPAFVESPSMPDTREHARSDEGHGAARRKTQSPKRKAHPQALDRIDELDGTNPLGIALHNEGPYDAINRKLVGGAHGAAHHRGGAGKSREDPSAQMSRGPRHPALQPTSYAVGQIVPKGFTGQPAMNEFNDPNAFHMYPGHRVPSRPSTMAVPPSPVYPSHPNGRGPYPAHYSMPNPPANFEPESVPPVPKFDQRRSAPGSRHHDGRLHKSRPPPPQSVPPDMKPAPHHAPNAPLRQPPPGVNPAVPPTPVSQRVPLQPLPPQSQHLLAPPPNNMTPLPSPPLPNPHPEPVVHPHHPSYRVPPVPQAVPNIRGPPPPPDIFLPPGAAAQAPPPLAHMPSTQTQNRAPQPQDLGPRPAPHYLPKRLVMPSPLQNQPPPPPPQRAHPAAPLYLDKYRPFQPEVQKRAQAQAVPMHRGEQPKLVKKRNTIGGAAEERGYAGGREREREHRRGTSWFGMRRTTSVQEEKPARFGRRLSKRK</sequence>
<organism evidence="2 3">
    <name type="scientific">Heliocybe sulcata</name>
    <dbReference type="NCBI Taxonomy" id="5364"/>
    <lineage>
        <taxon>Eukaryota</taxon>
        <taxon>Fungi</taxon>
        <taxon>Dikarya</taxon>
        <taxon>Basidiomycota</taxon>
        <taxon>Agaricomycotina</taxon>
        <taxon>Agaricomycetes</taxon>
        <taxon>Gloeophyllales</taxon>
        <taxon>Gloeophyllaceae</taxon>
        <taxon>Heliocybe</taxon>
    </lineage>
</organism>
<feature type="compositionally biased region" description="Pro residues" evidence="1">
    <location>
        <begin position="429"/>
        <end position="440"/>
    </location>
</feature>
<feature type="region of interest" description="Disordered" evidence="1">
    <location>
        <begin position="291"/>
        <end position="324"/>
    </location>
</feature>
<evidence type="ECO:0000256" key="1">
    <source>
        <dbReference type="SAM" id="MobiDB-lite"/>
    </source>
</evidence>
<feature type="compositionally biased region" description="Low complexity" evidence="1">
    <location>
        <begin position="47"/>
        <end position="71"/>
    </location>
</feature>
<feature type="compositionally biased region" description="Low complexity" evidence="1">
    <location>
        <begin position="88"/>
        <end position="98"/>
    </location>
</feature>
<protein>
    <submittedName>
        <fullName evidence="2">Uncharacterized protein</fullName>
    </submittedName>
</protein>
<accession>A0A5C3NJC8</accession>
<dbReference type="EMBL" id="ML213503">
    <property type="protein sequence ID" value="TFK56586.1"/>
    <property type="molecule type" value="Genomic_DNA"/>
</dbReference>
<feature type="compositionally biased region" description="Pro residues" evidence="1">
    <location>
        <begin position="589"/>
        <end position="598"/>
    </location>
</feature>
<feature type="region of interest" description="Disordered" evidence="1">
    <location>
        <begin position="357"/>
        <end position="603"/>
    </location>
</feature>
<feature type="compositionally biased region" description="Basic residues" evidence="1">
    <location>
        <begin position="241"/>
        <end position="254"/>
    </location>
</feature>
<dbReference type="STRING" id="5364.A0A5C3NJC8"/>
<feature type="compositionally biased region" description="Basic and acidic residues" evidence="1">
    <location>
        <begin position="228"/>
        <end position="240"/>
    </location>
</feature>
<dbReference type="OrthoDB" id="2684446at2759"/>
<feature type="region of interest" description="Disordered" evidence="1">
    <location>
        <begin position="621"/>
        <end position="693"/>
    </location>
</feature>
<feature type="compositionally biased region" description="Low complexity" evidence="1">
    <location>
        <begin position="145"/>
        <end position="166"/>
    </location>
</feature>
<feature type="compositionally biased region" description="Basic and acidic residues" evidence="1">
    <location>
        <begin position="647"/>
        <end position="664"/>
    </location>
</feature>
<feature type="compositionally biased region" description="Pro residues" evidence="1">
    <location>
        <begin position="452"/>
        <end position="466"/>
    </location>
</feature>
<dbReference type="AlphaFoldDB" id="A0A5C3NJC8"/>
<reference evidence="2 3" key="1">
    <citation type="journal article" date="2019" name="Nat. Ecol. Evol.">
        <title>Megaphylogeny resolves global patterns of mushroom evolution.</title>
        <authorList>
            <person name="Varga T."/>
            <person name="Krizsan K."/>
            <person name="Foldi C."/>
            <person name="Dima B."/>
            <person name="Sanchez-Garcia M."/>
            <person name="Sanchez-Ramirez S."/>
            <person name="Szollosi G.J."/>
            <person name="Szarkandi J.G."/>
            <person name="Papp V."/>
            <person name="Albert L."/>
            <person name="Andreopoulos W."/>
            <person name="Angelini C."/>
            <person name="Antonin V."/>
            <person name="Barry K.W."/>
            <person name="Bougher N.L."/>
            <person name="Buchanan P."/>
            <person name="Buyck B."/>
            <person name="Bense V."/>
            <person name="Catcheside P."/>
            <person name="Chovatia M."/>
            <person name="Cooper J."/>
            <person name="Damon W."/>
            <person name="Desjardin D."/>
            <person name="Finy P."/>
            <person name="Geml J."/>
            <person name="Haridas S."/>
            <person name="Hughes K."/>
            <person name="Justo A."/>
            <person name="Karasinski D."/>
            <person name="Kautmanova I."/>
            <person name="Kiss B."/>
            <person name="Kocsube S."/>
            <person name="Kotiranta H."/>
            <person name="LaButti K.M."/>
            <person name="Lechner B.E."/>
            <person name="Liimatainen K."/>
            <person name="Lipzen A."/>
            <person name="Lukacs Z."/>
            <person name="Mihaltcheva S."/>
            <person name="Morgado L.N."/>
            <person name="Niskanen T."/>
            <person name="Noordeloos M.E."/>
            <person name="Ohm R.A."/>
            <person name="Ortiz-Santana B."/>
            <person name="Ovrebo C."/>
            <person name="Racz N."/>
            <person name="Riley R."/>
            <person name="Savchenko A."/>
            <person name="Shiryaev A."/>
            <person name="Soop K."/>
            <person name="Spirin V."/>
            <person name="Szebenyi C."/>
            <person name="Tomsovsky M."/>
            <person name="Tulloss R.E."/>
            <person name="Uehling J."/>
            <person name="Grigoriev I.V."/>
            <person name="Vagvolgyi C."/>
            <person name="Papp T."/>
            <person name="Martin F.M."/>
            <person name="Miettinen O."/>
            <person name="Hibbett D.S."/>
            <person name="Nagy L.G."/>
        </authorList>
    </citation>
    <scope>NUCLEOTIDE SEQUENCE [LARGE SCALE GENOMIC DNA]</scope>
    <source>
        <strain evidence="2 3">OMC1185</strain>
    </source>
</reference>
<name>A0A5C3NJC8_9AGAM</name>
<gene>
    <name evidence="2" type="ORF">OE88DRAFT_36368</name>
</gene>
<dbReference type="Proteomes" id="UP000305948">
    <property type="component" value="Unassembled WGS sequence"/>
</dbReference>
<keyword evidence="3" id="KW-1185">Reference proteome</keyword>
<feature type="compositionally biased region" description="Acidic residues" evidence="1">
    <location>
        <begin position="124"/>
        <end position="134"/>
    </location>
</feature>
<feature type="compositionally biased region" description="Pro residues" evidence="1">
    <location>
        <begin position="391"/>
        <end position="406"/>
    </location>
</feature>
<feature type="compositionally biased region" description="Low complexity" evidence="1">
    <location>
        <begin position="467"/>
        <end position="484"/>
    </location>
</feature>